<protein>
    <submittedName>
        <fullName evidence="2">Uncharacterized protein</fullName>
    </submittedName>
</protein>
<evidence type="ECO:0000313" key="2">
    <source>
        <dbReference type="EMBL" id="MFD1364706.1"/>
    </source>
</evidence>
<sequence>MGEQEPTGRSGERRQPDVGDSEVDWRVEVLRHAVLLRAFEPDVFVVEEEKGEAAGLAAGALVLASTYVIDELFEDLRTLAENGGTVADNDGFLVLEDLPPRFAHHYDGRFARKFLVATVAITGRLSAEQWSSPASVAEALALHVVTERAKYLLIDHGFVTKEQVRDFYSGFQDAAFDDVDHELLYQGNADGFEEDDDISTQLGLADMRIGSWFEEFDGSDASVHPFTIDVAVPEPHGS</sequence>
<feature type="compositionally biased region" description="Basic and acidic residues" evidence="1">
    <location>
        <begin position="10"/>
        <end position="20"/>
    </location>
</feature>
<reference evidence="3" key="1">
    <citation type="journal article" date="2019" name="Int. J. Syst. Evol. Microbiol.">
        <title>The Global Catalogue of Microorganisms (GCM) 10K type strain sequencing project: providing services to taxonomists for standard genome sequencing and annotation.</title>
        <authorList>
            <consortium name="The Broad Institute Genomics Platform"/>
            <consortium name="The Broad Institute Genome Sequencing Center for Infectious Disease"/>
            <person name="Wu L."/>
            <person name="Ma J."/>
        </authorList>
    </citation>
    <scope>NUCLEOTIDE SEQUENCE [LARGE SCALE GENOMIC DNA]</scope>
    <source>
        <strain evidence="3">CCM 7526</strain>
    </source>
</reference>
<accession>A0ABW4A257</accession>
<gene>
    <name evidence="2" type="ORF">ACFQ5G_05020</name>
</gene>
<feature type="region of interest" description="Disordered" evidence="1">
    <location>
        <begin position="1"/>
        <end position="20"/>
    </location>
</feature>
<evidence type="ECO:0000256" key="1">
    <source>
        <dbReference type="SAM" id="MobiDB-lite"/>
    </source>
</evidence>
<dbReference type="Proteomes" id="UP001597183">
    <property type="component" value="Unassembled WGS sequence"/>
</dbReference>
<dbReference type="RefSeq" id="WP_317791459.1">
    <property type="nucleotide sequence ID" value="NZ_AP028461.1"/>
</dbReference>
<name>A0ABW4A257_9ACTN</name>
<keyword evidence="3" id="KW-1185">Reference proteome</keyword>
<dbReference type="EMBL" id="JBHTMK010000005">
    <property type="protein sequence ID" value="MFD1364706.1"/>
    <property type="molecule type" value="Genomic_DNA"/>
</dbReference>
<evidence type="ECO:0000313" key="3">
    <source>
        <dbReference type="Proteomes" id="UP001597183"/>
    </source>
</evidence>
<comment type="caution">
    <text evidence="2">The sequence shown here is derived from an EMBL/GenBank/DDBJ whole genome shotgun (WGS) entry which is preliminary data.</text>
</comment>
<proteinExistence type="predicted"/>
<organism evidence="2 3">
    <name type="scientific">Actinoplanes sichuanensis</name>
    <dbReference type="NCBI Taxonomy" id="512349"/>
    <lineage>
        <taxon>Bacteria</taxon>
        <taxon>Bacillati</taxon>
        <taxon>Actinomycetota</taxon>
        <taxon>Actinomycetes</taxon>
        <taxon>Micromonosporales</taxon>
        <taxon>Micromonosporaceae</taxon>
        <taxon>Actinoplanes</taxon>
    </lineage>
</organism>